<evidence type="ECO:0000313" key="2">
    <source>
        <dbReference type="Proteomes" id="UP000321617"/>
    </source>
</evidence>
<sequence length="118" mass="12038">MPHIDTFEVDPGDVSAVAGRFVTLSEDLRDTAARLIPELTRPGDPVPPYAADPRNLPGRAVTAGHDRAVASAQDLLESLTEGFAVMGTLALGFNADVAAADGDTGRAVSDSDPAGPAA</sequence>
<evidence type="ECO:0000313" key="1">
    <source>
        <dbReference type="EMBL" id="TWJ16204.1"/>
    </source>
</evidence>
<organism evidence="1 2">
    <name type="scientific">Stackebrandtia albiflava</name>
    <dbReference type="NCBI Taxonomy" id="406432"/>
    <lineage>
        <taxon>Bacteria</taxon>
        <taxon>Bacillati</taxon>
        <taxon>Actinomycetota</taxon>
        <taxon>Actinomycetes</taxon>
        <taxon>Glycomycetales</taxon>
        <taxon>Glycomycetaceae</taxon>
        <taxon>Stackebrandtia</taxon>
    </lineage>
</organism>
<dbReference type="RefSeq" id="WP_147136214.1">
    <property type="nucleotide sequence ID" value="NZ_BAABIJ010000001.1"/>
</dbReference>
<comment type="caution">
    <text evidence="1">The sequence shown here is derived from an EMBL/GenBank/DDBJ whole genome shotgun (WGS) entry which is preliminary data.</text>
</comment>
<reference evidence="1 2" key="1">
    <citation type="journal article" date="2013" name="Stand. Genomic Sci.">
        <title>Genomic Encyclopedia of Type Strains, Phase I: The one thousand microbial genomes (KMG-I) project.</title>
        <authorList>
            <person name="Kyrpides N.C."/>
            <person name="Woyke T."/>
            <person name="Eisen J.A."/>
            <person name="Garrity G."/>
            <person name="Lilburn T.G."/>
            <person name="Beck B.J."/>
            <person name="Whitman W.B."/>
            <person name="Hugenholtz P."/>
            <person name="Klenk H.P."/>
        </authorList>
    </citation>
    <scope>NUCLEOTIDE SEQUENCE [LARGE SCALE GENOMIC DNA]</scope>
    <source>
        <strain evidence="1 2">DSM 45044</strain>
    </source>
</reference>
<protein>
    <submittedName>
        <fullName evidence="1">Uncharacterized protein</fullName>
    </submittedName>
</protein>
<accession>A0A562VED2</accession>
<name>A0A562VED2_9ACTN</name>
<dbReference type="AlphaFoldDB" id="A0A562VED2"/>
<gene>
    <name evidence="1" type="ORF">LX16_1931</name>
</gene>
<dbReference type="OrthoDB" id="9989744at2"/>
<dbReference type="EMBL" id="VLLL01000005">
    <property type="protein sequence ID" value="TWJ16204.1"/>
    <property type="molecule type" value="Genomic_DNA"/>
</dbReference>
<proteinExistence type="predicted"/>
<dbReference type="Proteomes" id="UP000321617">
    <property type="component" value="Unassembled WGS sequence"/>
</dbReference>
<keyword evidence="2" id="KW-1185">Reference proteome</keyword>